<dbReference type="SUPFAM" id="SSF51735">
    <property type="entry name" value="NAD(P)-binding Rossmann-fold domains"/>
    <property type="match status" value="1"/>
</dbReference>
<dbReference type="RefSeq" id="WP_185001976.1">
    <property type="nucleotide sequence ID" value="NZ_BAAAUI010000016.1"/>
</dbReference>
<dbReference type="GO" id="GO:0052851">
    <property type="term" value="F:ferric-chelate reductase (NADPH) activity"/>
    <property type="evidence" value="ECO:0007669"/>
    <property type="project" value="TreeGrafter"/>
</dbReference>
<dbReference type="GO" id="GO:0015677">
    <property type="term" value="P:copper ion import"/>
    <property type="evidence" value="ECO:0007669"/>
    <property type="project" value="TreeGrafter"/>
</dbReference>
<evidence type="ECO:0000313" key="4">
    <source>
        <dbReference type="Proteomes" id="UP000533598"/>
    </source>
</evidence>
<sequence length="223" mass="23280">MTTIAILGSGRVAANLADKLGAAGHSVLIGTRNPAAATESWAGLPVTFTTAREAADRAGIVINATPGDSSPQRLRALRDVLRGKVLVDIANATRRGPDGLPGGLCFPDSSLAEVLQDALPETRVVKTLNTMLFTVMTNPRLLATPPTAFLSGADPAAKDLVRGLLGDLGWPPEWIEDLGGIDTARGTEALVLLVPALLRKHGPRPFALTIARELLQSSSVTVD</sequence>
<dbReference type="GO" id="GO:0008823">
    <property type="term" value="F:cupric reductase (NADH) activity"/>
    <property type="evidence" value="ECO:0007669"/>
    <property type="project" value="TreeGrafter"/>
</dbReference>
<dbReference type="AlphaFoldDB" id="A0A7W7CA55"/>
<comment type="caution">
    <text evidence="3">The sequence shown here is derived from an EMBL/GenBank/DDBJ whole genome shotgun (WGS) entry which is preliminary data.</text>
</comment>
<dbReference type="PANTHER" id="PTHR14239">
    <property type="entry name" value="DUDULIN-RELATED"/>
    <property type="match status" value="1"/>
</dbReference>
<dbReference type="Pfam" id="PF03807">
    <property type="entry name" value="F420_oxidored"/>
    <property type="match status" value="1"/>
</dbReference>
<evidence type="ECO:0000256" key="1">
    <source>
        <dbReference type="ARBA" id="ARBA00023002"/>
    </source>
</evidence>
<keyword evidence="4" id="KW-1185">Reference proteome</keyword>
<dbReference type="GO" id="GO:0005886">
    <property type="term" value="C:plasma membrane"/>
    <property type="evidence" value="ECO:0007669"/>
    <property type="project" value="TreeGrafter"/>
</dbReference>
<dbReference type="InterPro" id="IPR036291">
    <property type="entry name" value="NAD(P)-bd_dom_sf"/>
</dbReference>
<dbReference type="InterPro" id="IPR028939">
    <property type="entry name" value="P5C_Rdtase_cat_N"/>
</dbReference>
<feature type="domain" description="Pyrroline-5-carboxylate reductase catalytic N-terminal" evidence="2">
    <location>
        <begin position="3"/>
        <end position="91"/>
    </location>
</feature>
<reference evidence="3 4" key="1">
    <citation type="submission" date="2020-08" db="EMBL/GenBank/DDBJ databases">
        <title>Sequencing the genomes of 1000 actinobacteria strains.</title>
        <authorList>
            <person name="Klenk H.-P."/>
        </authorList>
    </citation>
    <scope>NUCLEOTIDE SEQUENCE [LARGE SCALE GENOMIC DNA]</scope>
    <source>
        <strain evidence="3 4">DSM 44230</strain>
    </source>
</reference>
<accession>A0A7W7CA55</accession>
<evidence type="ECO:0000313" key="3">
    <source>
        <dbReference type="EMBL" id="MBB4676113.1"/>
    </source>
</evidence>
<evidence type="ECO:0000259" key="2">
    <source>
        <dbReference type="Pfam" id="PF03807"/>
    </source>
</evidence>
<dbReference type="InterPro" id="IPR051267">
    <property type="entry name" value="STEAP_metalloreductase"/>
</dbReference>
<protein>
    <submittedName>
        <fullName evidence="3">Putative dinucleotide-binding enzyme</fullName>
    </submittedName>
</protein>
<organism evidence="3 4">
    <name type="scientific">Crossiella cryophila</name>
    <dbReference type="NCBI Taxonomy" id="43355"/>
    <lineage>
        <taxon>Bacteria</taxon>
        <taxon>Bacillati</taxon>
        <taxon>Actinomycetota</taxon>
        <taxon>Actinomycetes</taxon>
        <taxon>Pseudonocardiales</taxon>
        <taxon>Pseudonocardiaceae</taxon>
        <taxon>Crossiella</taxon>
    </lineage>
</organism>
<name>A0A7W7CA55_9PSEU</name>
<proteinExistence type="predicted"/>
<keyword evidence="1" id="KW-0560">Oxidoreductase</keyword>
<dbReference type="EMBL" id="JACHMH010000001">
    <property type="protein sequence ID" value="MBB4676113.1"/>
    <property type="molecule type" value="Genomic_DNA"/>
</dbReference>
<dbReference type="PANTHER" id="PTHR14239:SF0">
    <property type="entry name" value="F420-DEPENDENT NADP REDUCTASE"/>
    <property type="match status" value="1"/>
</dbReference>
<dbReference type="Proteomes" id="UP000533598">
    <property type="component" value="Unassembled WGS sequence"/>
</dbReference>
<dbReference type="Gene3D" id="3.40.50.720">
    <property type="entry name" value="NAD(P)-binding Rossmann-like Domain"/>
    <property type="match status" value="1"/>
</dbReference>
<gene>
    <name evidence="3" type="ORF">HNR67_002231</name>
</gene>